<evidence type="ECO:0000313" key="1">
    <source>
        <dbReference type="EMBL" id="QOV20114.1"/>
    </source>
</evidence>
<dbReference type="InterPro" id="IPR045706">
    <property type="entry name" value="DUF6062"/>
</dbReference>
<dbReference type="Proteomes" id="UP000593601">
    <property type="component" value="Chromosome"/>
</dbReference>
<name>A0A7M2RJE2_9FIRM</name>
<gene>
    <name evidence="1" type="ORF">INP51_03970</name>
</gene>
<dbReference type="EMBL" id="CP063304">
    <property type="protein sequence ID" value="QOV20114.1"/>
    <property type="molecule type" value="Genomic_DNA"/>
</dbReference>
<dbReference type="RefSeq" id="WP_193736434.1">
    <property type="nucleotide sequence ID" value="NZ_CP063304.1"/>
</dbReference>
<evidence type="ECO:0000313" key="2">
    <source>
        <dbReference type="Proteomes" id="UP000593601"/>
    </source>
</evidence>
<dbReference type="KEGG" id="bliq:INP51_03970"/>
<dbReference type="Pfam" id="PF19538">
    <property type="entry name" value="DUF6062"/>
    <property type="match status" value="1"/>
</dbReference>
<proteinExistence type="predicted"/>
<organism evidence="1 2">
    <name type="scientific">Blautia liquoris</name>
    <dbReference type="NCBI Taxonomy" id="2779518"/>
    <lineage>
        <taxon>Bacteria</taxon>
        <taxon>Bacillati</taxon>
        <taxon>Bacillota</taxon>
        <taxon>Clostridia</taxon>
        <taxon>Lachnospirales</taxon>
        <taxon>Lachnospiraceae</taxon>
        <taxon>Blautia</taxon>
    </lineage>
</organism>
<evidence type="ECO:0008006" key="3">
    <source>
        <dbReference type="Google" id="ProtNLM"/>
    </source>
</evidence>
<dbReference type="AlphaFoldDB" id="A0A7M2RJE2"/>
<keyword evidence="2" id="KW-1185">Reference proteome</keyword>
<sequence length="255" mass="29989">MKETVATIPLMDAFLAKDECPFCFLEREAERHAISFIMGSAYMEDDIRMQTDKIGFCRHHYKMIYDYGNRLGSALILDTHLKKINQELKEQIESFKPGKKPSIFGHRRTDGEQETAKGALPTWIDEKTTSCYVCDHFQSNYQRYLDTFFDMYKKNPEFKKIFENSKGFCLPHLGDLVKRAPNKLNEKQQQEFYPVLFQLMQTNMQRLQEEVSWFVDKNDYRNKDAHWGTSRDSIQRAMQKLAGGYPADPIFKQDS</sequence>
<reference evidence="1 2" key="1">
    <citation type="submission" date="2020-10" db="EMBL/GenBank/DDBJ databases">
        <title>Blautia liquoris sp.nov., isolated from the mud in a fermentation cellar used for the production of Chinese strong-flavoured liquor.</title>
        <authorList>
            <person name="Lu L."/>
        </authorList>
    </citation>
    <scope>NUCLEOTIDE SEQUENCE [LARGE SCALE GENOMIC DNA]</scope>
    <source>
        <strain evidence="1 2">LZLJ-3</strain>
    </source>
</reference>
<protein>
    <recommendedName>
        <fullName evidence="3">ABC transporter substrate-binding protein</fullName>
    </recommendedName>
</protein>
<accession>A0A7M2RJE2</accession>